<dbReference type="RefSeq" id="WP_068772887.1">
    <property type="nucleotide sequence ID" value="NZ_KV441846.1"/>
</dbReference>
<proteinExistence type="predicted"/>
<organism evidence="2 3">
    <name type="scientific">Termitidicoccus mucosus</name>
    <dbReference type="NCBI Taxonomy" id="1184151"/>
    <lineage>
        <taxon>Bacteria</taxon>
        <taxon>Pseudomonadati</taxon>
        <taxon>Verrucomicrobiota</taxon>
        <taxon>Opitutia</taxon>
        <taxon>Opitutales</taxon>
        <taxon>Opitutaceae</taxon>
        <taxon>Termitidicoccus</taxon>
    </lineage>
</organism>
<keyword evidence="3" id="KW-1185">Reference proteome</keyword>
<feature type="transmembrane region" description="Helical" evidence="1">
    <location>
        <begin position="135"/>
        <end position="154"/>
    </location>
</feature>
<name>A0A178IDB0_9BACT</name>
<feature type="transmembrane region" description="Helical" evidence="1">
    <location>
        <begin position="32"/>
        <end position="49"/>
    </location>
</feature>
<reference evidence="2 3" key="1">
    <citation type="submission" date="2016-01" db="EMBL/GenBank/DDBJ databases">
        <title>High potential of lignocellulose degradation of a new Verrucomicrobia species.</title>
        <authorList>
            <person name="Wang Y."/>
            <person name="Shi Y."/>
            <person name="Qiu Z."/>
            <person name="Liu S."/>
            <person name="Yang H."/>
        </authorList>
    </citation>
    <scope>NUCLEOTIDE SEQUENCE [LARGE SCALE GENOMIC DNA]</scope>
    <source>
        <strain evidence="2 3">TSB47</strain>
    </source>
</reference>
<evidence type="ECO:0000313" key="2">
    <source>
        <dbReference type="EMBL" id="OAM87145.1"/>
    </source>
</evidence>
<evidence type="ECO:0000313" key="3">
    <source>
        <dbReference type="Proteomes" id="UP000078486"/>
    </source>
</evidence>
<dbReference type="OrthoDB" id="194448at2"/>
<dbReference type="STRING" id="1184151.AW736_24250"/>
<feature type="transmembrane region" description="Helical" evidence="1">
    <location>
        <begin position="100"/>
        <end position="123"/>
    </location>
</feature>
<dbReference type="Proteomes" id="UP000078486">
    <property type="component" value="Unassembled WGS sequence"/>
</dbReference>
<keyword evidence="1" id="KW-0472">Membrane</keyword>
<evidence type="ECO:0008006" key="4">
    <source>
        <dbReference type="Google" id="ProtNLM"/>
    </source>
</evidence>
<feature type="transmembrane region" description="Helical" evidence="1">
    <location>
        <begin position="61"/>
        <end position="88"/>
    </location>
</feature>
<sequence>MRRYRTPIIVILCGILLCTVAAQLNHYLSSLHISVFVGGLLVVFPALRLRHRHGWRIIVPLGLWCDAATPLPFGLLTMLLLLAHAVIFQLRSRIPRAEPLVGVAVALIANIALFAAVAIFCALRLDAPSGLALRLFVDLLASELLIALIGPWFFAVQEHALALFNAAPPRNETQP</sequence>
<evidence type="ECO:0000256" key="1">
    <source>
        <dbReference type="SAM" id="Phobius"/>
    </source>
</evidence>
<accession>A0A178IDB0</accession>
<gene>
    <name evidence="2" type="ORF">AW736_24250</name>
</gene>
<dbReference type="EMBL" id="LRRQ01000183">
    <property type="protein sequence ID" value="OAM87145.1"/>
    <property type="molecule type" value="Genomic_DNA"/>
</dbReference>
<dbReference type="AlphaFoldDB" id="A0A178IDB0"/>
<keyword evidence="1" id="KW-0812">Transmembrane</keyword>
<keyword evidence="1" id="KW-1133">Transmembrane helix</keyword>
<comment type="caution">
    <text evidence="2">The sequence shown here is derived from an EMBL/GenBank/DDBJ whole genome shotgun (WGS) entry which is preliminary data.</text>
</comment>
<protein>
    <recommendedName>
        <fullName evidence="4">Rod shape-determining protein MreD</fullName>
    </recommendedName>
</protein>